<dbReference type="PANTHER" id="PTHR31503:SF18">
    <property type="entry name" value="CA(2+)_H(+) EXCHANGER, PUTATIVE (EUROFUNG)-RELATED"/>
    <property type="match status" value="1"/>
</dbReference>
<comment type="caution">
    <text evidence="11">The sequence shown here is derived from an EMBL/GenBank/DDBJ whole genome shotgun (WGS) entry which is preliminary data.</text>
</comment>
<feature type="domain" description="Sodium/calcium exchanger membrane region" evidence="10">
    <location>
        <begin position="468"/>
        <end position="611"/>
    </location>
</feature>
<evidence type="ECO:0000256" key="6">
    <source>
        <dbReference type="ARBA" id="ARBA00023065"/>
    </source>
</evidence>
<feature type="region of interest" description="Disordered" evidence="8">
    <location>
        <begin position="18"/>
        <end position="49"/>
    </location>
</feature>
<evidence type="ECO:0000256" key="2">
    <source>
        <dbReference type="ARBA" id="ARBA00008170"/>
    </source>
</evidence>
<evidence type="ECO:0000259" key="10">
    <source>
        <dbReference type="Pfam" id="PF01699"/>
    </source>
</evidence>
<dbReference type="Pfam" id="PF01699">
    <property type="entry name" value="Na_Ca_ex"/>
    <property type="match status" value="2"/>
</dbReference>
<dbReference type="Gene3D" id="1.20.1420.30">
    <property type="entry name" value="NCX, central ion-binding region"/>
    <property type="match status" value="2"/>
</dbReference>
<evidence type="ECO:0000256" key="9">
    <source>
        <dbReference type="SAM" id="Phobius"/>
    </source>
</evidence>
<feature type="compositionally biased region" description="Basic and acidic residues" evidence="8">
    <location>
        <begin position="38"/>
        <end position="48"/>
    </location>
</feature>
<comment type="subcellular location">
    <subcellularLocation>
        <location evidence="1">Endomembrane system</location>
        <topology evidence="1">Multi-pass membrane protein</topology>
    </subcellularLocation>
</comment>
<feature type="transmembrane region" description="Helical" evidence="9">
    <location>
        <begin position="92"/>
        <end position="111"/>
    </location>
</feature>
<evidence type="ECO:0000313" key="12">
    <source>
        <dbReference type="Proteomes" id="UP001309876"/>
    </source>
</evidence>
<feature type="region of interest" description="Disordered" evidence="8">
    <location>
        <begin position="273"/>
        <end position="349"/>
    </location>
</feature>
<feature type="compositionally biased region" description="Basic residues" evidence="8">
    <location>
        <begin position="302"/>
        <end position="321"/>
    </location>
</feature>
<dbReference type="FunFam" id="1.20.1420.30:FF:000011">
    <property type="entry name" value="Vacuolar calcium ion transporter"/>
    <property type="match status" value="1"/>
</dbReference>
<protein>
    <recommendedName>
        <fullName evidence="10">Sodium/calcium exchanger membrane region domain-containing protein</fullName>
    </recommendedName>
</protein>
<feature type="transmembrane region" description="Helical" evidence="9">
    <location>
        <begin position="532"/>
        <end position="559"/>
    </location>
</feature>
<keyword evidence="4 9" id="KW-0812">Transmembrane</keyword>
<proteinExistence type="inferred from homology"/>
<keyword evidence="5 9" id="KW-1133">Transmembrane helix</keyword>
<feature type="compositionally biased region" description="Low complexity" evidence="8">
    <location>
        <begin position="23"/>
        <end position="32"/>
    </location>
</feature>
<feature type="compositionally biased region" description="Pro residues" evidence="8">
    <location>
        <begin position="337"/>
        <end position="347"/>
    </location>
</feature>
<feature type="transmembrane region" description="Helical" evidence="9">
    <location>
        <begin position="151"/>
        <end position="174"/>
    </location>
</feature>
<feature type="transmembrane region" description="Helical" evidence="9">
    <location>
        <begin position="594"/>
        <end position="613"/>
    </location>
</feature>
<dbReference type="GO" id="GO:0006874">
    <property type="term" value="P:intracellular calcium ion homeostasis"/>
    <property type="evidence" value="ECO:0007669"/>
    <property type="project" value="TreeGrafter"/>
</dbReference>
<dbReference type="GO" id="GO:0000329">
    <property type="term" value="C:fungal-type vacuole membrane"/>
    <property type="evidence" value="ECO:0007669"/>
    <property type="project" value="TreeGrafter"/>
</dbReference>
<evidence type="ECO:0000256" key="1">
    <source>
        <dbReference type="ARBA" id="ARBA00004127"/>
    </source>
</evidence>
<keyword evidence="7 9" id="KW-0472">Membrane</keyword>
<evidence type="ECO:0000256" key="3">
    <source>
        <dbReference type="ARBA" id="ARBA00022448"/>
    </source>
</evidence>
<dbReference type="InterPro" id="IPR004713">
    <property type="entry name" value="CaH_exchang"/>
</dbReference>
<dbReference type="AlphaFoldDB" id="A0AAN7YFL8"/>
<feature type="compositionally biased region" description="Low complexity" evidence="8">
    <location>
        <begin position="275"/>
        <end position="296"/>
    </location>
</feature>
<keyword evidence="3" id="KW-0813">Transport</keyword>
<feature type="transmembrane region" description="Helical" evidence="9">
    <location>
        <begin position="225"/>
        <end position="244"/>
    </location>
</feature>
<feature type="transmembrane region" description="Helical" evidence="9">
    <location>
        <begin position="123"/>
        <end position="145"/>
    </location>
</feature>
<reference evidence="11 12" key="1">
    <citation type="submission" date="2023-08" db="EMBL/GenBank/DDBJ databases">
        <title>Black Yeasts Isolated from many extreme environments.</title>
        <authorList>
            <person name="Coleine C."/>
            <person name="Stajich J.E."/>
            <person name="Selbmann L."/>
        </authorList>
    </citation>
    <scope>NUCLEOTIDE SEQUENCE [LARGE SCALE GENOMIC DNA]</scope>
    <source>
        <strain evidence="11 12">CCFEE 5910</strain>
    </source>
</reference>
<feature type="region of interest" description="Disordered" evidence="8">
    <location>
        <begin position="413"/>
        <end position="459"/>
    </location>
</feature>
<feature type="domain" description="Sodium/calcium exchanger membrane region" evidence="10">
    <location>
        <begin position="92"/>
        <end position="246"/>
    </location>
</feature>
<feature type="compositionally biased region" description="Polar residues" evidence="8">
    <location>
        <begin position="413"/>
        <end position="424"/>
    </location>
</feature>
<keyword evidence="12" id="KW-1185">Reference proteome</keyword>
<comment type="similarity">
    <text evidence="2">Belongs to the Ca(2+):cation antiporter (CaCA) (TC 2.A.19) family.</text>
</comment>
<name>A0AAN7YFL8_9EURO</name>
<feature type="transmembrane region" description="Helical" evidence="9">
    <location>
        <begin position="565"/>
        <end position="587"/>
    </location>
</feature>
<sequence>MYKVRAWAHDTAHKHNFNPWSADTTDSTSDPTSSPPNEPRDGEPEKNTTRKPVARQLFDCLKIIVLRSWLNVLLVFVPAGIAVRAAGIDPNVVFALNAVAVIPLAGLLTFATECLASRFSPTVAALLNVSFGNSVELIIFIIALVQNQIRIVQASLIGSILANLLLILGMSMTLGGLKFQEQIYDSVVTQMSSSLLALSSLSLLIPTAFHASFNDQARADYAVIQMSRGTSVILLLVYVLYLLFQLRSHAYLYAGTPQYLIDEQTQPGILQRMNSTSSESSLSAPTTRSTSVSTVSTGGGSIKKRRRVRRKIQAKLGRKRVSKTEEEVIQEEQETPPDNPVPLPSTPEPSAIERAQLRATDTSAAMADPAANVALNMATATAPTARRPFPTRSISIRAPPVFRADSSVPQTINRHYTPPSQLNRFHSAPNLATRDSPARADTEPPEEAKSMASSKPKKDDPPLGIWSAIFLLLGSTALVAICAEFLVGSIEHLVENSPLSEAFVGLIILPIVGNAAEHVTAVVVASKNKLDLALGISLGSSIQIALFVTPLVVIIGWGIDKEMSLYFTLFETVCLFVSVFVVCFLCLDGKSNYLEGALLCAAYIIIAVGAYFFPDSEGQNALTGGTSGSS</sequence>
<evidence type="ECO:0000256" key="4">
    <source>
        <dbReference type="ARBA" id="ARBA00022692"/>
    </source>
</evidence>
<feature type="transmembrane region" description="Helical" evidence="9">
    <location>
        <begin position="64"/>
        <end position="86"/>
    </location>
</feature>
<gene>
    <name evidence="11" type="ORF">LTR05_005603</name>
</gene>
<organism evidence="11 12">
    <name type="scientific">Lithohypha guttulata</name>
    <dbReference type="NCBI Taxonomy" id="1690604"/>
    <lineage>
        <taxon>Eukaryota</taxon>
        <taxon>Fungi</taxon>
        <taxon>Dikarya</taxon>
        <taxon>Ascomycota</taxon>
        <taxon>Pezizomycotina</taxon>
        <taxon>Eurotiomycetes</taxon>
        <taxon>Chaetothyriomycetidae</taxon>
        <taxon>Chaetothyriales</taxon>
        <taxon>Trichomeriaceae</taxon>
        <taxon>Lithohypha</taxon>
    </lineage>
</organism>
<dbReference type="InterPro" id="IPR044880">
    <property type="entry name" value="NCX_ion-bd_dom_sf"/>
</dbReference>
<dbReference type="FunFam" id="1.20.1420.30:FF:000016">
    <property type="entry name" value="Membrane bound cation transporter"/>
    <property type="match status" value="1"/>
</dbReference>
<evidence type="ECO:0000313" key="11">
    <source>
        <dbReference type="EMBL" id="KAK5084525.1"/>
    </source>
</evidence>
<dbReference type="PANTHER" id="PTHR31503">
    <property type="entry name" value="VACUOLAR CALCIUM ION TRANSPORTER"/>
    <property type="match status" value="1"/>
</dbReference>
<dbReference type="Proteomes" id="UP001309876">
    <property type="component" value="Unassembled WGS sequence"/>
</dbReference>
<evidence type="ECO:0000256" key="5">
    <source>
        <dbReference type="ARBA" id="ARBA00022989"/>
    </source>
</evidence>
<accession>A0AAN7YFL8</accession>
<dbReference type="EMBL" id="JAVRRJ010000005">
    <property type="protein sequence ID" value="KAK5084525.1"/>
    <property type="molecule type" value="Genomic_DNA"/>
</dbReference>
<dbReference type="GO" id="GO:0015369">
    <property type="term" value="F:calcium:proton antiporter activity"/>
    <property type="evidence" value="ECO:0007669"/>
    <property type="project" value="TreeGrafter"/>
</dbReference>
<evidence type="ECO:0000256" key="8">
    <source>
        <dbReference type="SAM" id="MobiDB-lite"/>
    </source>
</evidence>
<feature type="transmembrane region" description="Helical" evidence="9">
    <location>
        <begin position="463"/>
        <end position="490"/>
    </location>
</feature>
<feature type="transmembrane region" description="Helical" evidence="9">
    <location>
        <begin position="195"/>
        <end position="213"/>
    </location>
</feature>
<evidence type="ECO:0000256" key="7">
    <source>
        <dbReference type="ARBA" id="ARBA00023136"/>
    </source>
</evidence>
<keyword evidence="6" id="KW-0406">Ion transport</keyword>
<dbReference type="InterPro" id="IPR004837">
    <property type="entry name" value="NaCa_Exmemb"/>
</dbReference>
<feature type="compositionally biased region" description="Basic and acidic residues" evidence="8">
    <location>
        <begin position="436"/>
        <end position="449"/>
    </location>
</feature>
<dbReference type="GO" id="GO:0012505">
    <property type="term" value="C:endomembrane system"/>
    <property type="evidence" value="ECO:0007669"/>
    <property type="project" value="UniProtKB-SubCell"/>
</dbReference>
<feature type="transmembrane region" description="Helical" evidence="9">
    <location>
        <begin position="502"/>
        <end position="525"/>
    </location>
</feature>